<geneLocation type="plasmid" evidence="1">
    <name>unnaned</name>
</geneLocation>
<dbReference type="EMBL" id="CP157803">
    <property type="protein sequence ID" value="XBQ21572.1"/>
    <property type="molecule type" value="Genomic_DNA"/>
</dbReference>
<keyword evidence="1" id="KW-0614">Plasmid</keyword>
<dbReference type="RefSeq" id="WP_273157460.1">
    <property type="nucleotide sequence ID" value="NZ_CP157803.1"/>
</dbReference>
<name>A0AAU7MVT6_9GAMM</name>
<evidence type="ECO:0000313" key="1">
    <source>
        <dbReference type="EMBL" id="XBQ21572.1"/>
    </source>
</evidence>
<organism evidence="1">
    <name type="scientific">Marinobacter sp. MMG032</name>
    <dbReference type="NCBI Taxonomy" id="3158548"/>
    <lineage>
        <taxon>Bacteria</taxon>
        <taxon>Pseudomonadati</taxon>
        <taxon>Pseudomonadota</taxon>
        <taxon>Gammaproteobacteria</taxon>
        <taxon>Pseudomonadales</taxon>
        <taxon>Marinobacteraceae</taxon>
        <taxon>Marinobacter</taxon>
    </lineage>
</organism>
<dbReference type="AlphaFoldDB" id="A0AAU7MVT6"/>
<dbReference type="KEGG" id="mamm:ABNF92_19900"/>
<accession>A0AAU7MVT6</accession>
<sequence length="184" mass="21513">MPFNHDKSAWTDPDTGTTYELGVFKPFTTTYEIKPRKDAEPFSVEVLVRFSNHCYSRTRKGEAEHHIIDTQQHRNGTVEERVFCVDRWTFCQNLRAVIDELALKRCLEGGSKDILYRQEQPSQVAAHDGWYLCMRLEHRKGRTPPLSLSVRSVHWRTNRPADIRRHGGQKFREILSRFAKSKGL</sequence>
<protein>
    <submittedName>
        <fullName evidence="1">Uncharacterized protein</fullName>
    </submittedName>
</protein>
<proteinExistence type="predicted"/>
<gene>
    <name evidence="1" type="ORF">ABNF92_19900</name>
</gene>
<reference evidence="1" key="1">
    <citation type="submission" date="2024-05" db="EMBL/GenBank/DDBJ databases">
        <title>Draft Genome Sequences of Flagellimonas sp. MMG031 and Marinobacter sp. MMG032 Isolated from the dinoflagellate Symbiodinium pilosum.</title>
        <authorList>
            <person name="Shikuma N.J."/>
            <person name="Farrell M.V."/>
        </authorList>
    </citation>
    <scope>NUCLEOTIDE SEQUENCE</scope>
    <source>
        <strain evidence="1">MMG032</strain>
        <plasmid evidence="1">unnaned</plasmid>
    </source>
</reference>